<dbReference type="KEGG" id="xpo:XPG1_2499"/>
<accession>A0A068R5G0</accession>
<proteinExistence type="predicted"/>
<organism evidence="1 2">
    <name type="scientific">Xenorhabdus poinarii G6</name>
    <dbReference type="NCBI Taxonomy" id="1354304"/>
    <lineage>
        <taxon>Bacteria</taxon>
        <taxon>Pseudomonadati</taxon>
        <taxon>Pseudomonadota</taxon>
        <taxon>Gammaproteobacteria</taxon>
        <taxon>Enterobacterales</taxon>
        <taxon>Morganellaceae</taxon>
        <taxon>Xenorhabdus</taxon>
    </lineage>
</organism>
<dbReference type="Proteomes" id="UP000032735">
    <property type="component" value="Chromosome"/>
</dbReference>
<dbReference type="AlphaFoldDB" id="A0A068R5G0"/>
<gene>
    <name evidence="1" type="ORF">XPG1_2499</name>
</gene>
<dbReference type="HOGENOM" id="CLU_3278975_0_0_6"/>
<sequence>MPENIILLLTMCSQNGAYLRVNGASFIRALCQASTTGDITH</sequence>
<evidence type="ECO:0000313" key="1">
    <source>
        <dbReference type="EMBL" id="CDG22151.1"/>
    </source>
</evidence>
<keyword evidence="2" id="KW-1185">Reference proteome</keyword>
<evidence type="ECO:0000313" key="2">
    <source>
        <dbReference type="Proteomes" id="UP000032735"/>
    </source>
</evidence>
<name>A0A068R5G0_9GAMM</name>
<dbReference type="EMBL" id="FO704551">
    <property type="protein sequence ID" value="CDG22151.1"/>
    <property type="molecule type" value="Genomic_DNA"/>
</dbReference>
<reference evidence="1 2" key="1">
    <citation type="submission" date="2013-07" db="EMBL/GenBank/DDBJ databases">
        <authorList>
            <person name="Genoscope - CEA"/>
        </authorList>
    </citation>
    <scope>NUCLEOTIDE SEQUENCE [LARGE SCALE GENOMIC DNA]</scope>
    <source>
        <strain evidence="1 2">G6</strain>
    </source>
</reference>
<protein>
    <submittedName>
        <fullName evidence="1">Uncharacterized protein</fullName>
    </submittedName>
</protein>